<evidence type="ECO:0000313" key="4">
    <source>
        <dbReference type="Proteomes" id="UP000028931"/>
    </source>
</evidence>
<name>A0A077F941_9PSED</name>
<dbReference type="OrthoDB" id="6917353at2"/>
<sequence length="116" mass="12653">MTRLALCLLLLATLTGCSEPEKPAATVAAGDYQVDKLFTVEGCTVYRFLDSGGNKYFTNCSGTMAWSEDCGKGCDPQKGITGGAHHAERQLSPHEQDNTPIPAMAPVRWNEERYQL</sequence>
<evidence type="ECO:0008006" key="5">
    <source>
        <dbReference type="Google" id="ProtNLM"/>
    </source>
</evidence>
<feature type="compositionally biased region" description="Basic and acidic residues" evidence="1">
    <location>
        <begin position="85"/>
        <end position="97"/>
    </location>
</feature>
<evidence type="ECO:0000256" key="1">
    <source>
        <dbReference type="SAM" id="MobiDB-lite"/>
    </source>
</evidence>
<proteinExistence type="predicted"/>
<dbReference type="RefSeq" id="WP_038608956.1">
    <property type="nucleotide sequence ID" value="NZ_CP009048.1"/>
</dbReference>
<feature type="chain" id="PRO_5001718519" description="Lipoprotein" evidence="2">
    <location>
        <begin position="19"/>
        <end position="116"/>
    </location>
</feature>
<gene>
    <name evidence="3" type="ORF">PSAKL28_16750</name>
</gene>
<dbReference type="Proteomes" id="UP000028931">
    <property type="component" value="Chromosome"/>
</dbReference>
<reference evidence="3 4" key="1">
    <citation type="submission" date="2014-07" db="EMBL/GenBank/DDBJ databases">
        <authorList>
            <person name="Lee K."/>
            <person name="Lim J.Y."/>
            <person name="Hwang I."/>
        </authorList>
    </citation>
    <scope>NUCLEOTIDE SEQUENCE [LARGE SCALE GENOMIC DNA]</scope>
    <source>
        <strain evidence="3 4">KL28</strain>
    </source>
</reference>
<evidence type="ECO:0000313" key="3">
    <source>
        <dbReference type="EMBL" id="AIL60900.1"/>
    </source>
</evidence>
<dbReference type="KEGG" id="palk:PSAKL28_16750"/>
<organism evidence="3 4">
    <name type="scientific">Pseudomonas alkylphenolica</name>
    <dbReference type="NCBI Taxonomy" id="237609"/>
    <lineage>
        <taxon>Bacteria</taxon>
        <taxon>Pseudomonadati</taxon>
        <taxon>Pseudomonadota</taxon>
        <taxon>Gammaproteobacteria</taxon>
        <taxon>Pseudomonadales</taxon>
        <taxon>Pseudomonadaceae</taxon>
        <taxon>Pseudomonas</taxon>
    </lineage>
</organism>
<feature type="region of interest" description="Disordered" evidence="1">
    <location>
        <begin position="81"/>
        <end position="106"/>
    </location>
</feature>
<dbReference type="EMBL" id="CP009048">
    <property type="protein sequence ID" value="AIL60900.1"/>
    <property type="molecule type" value="Genomic_DNA"/>
</dbReference>
<dbReference type="PROSITE" id="PS51257">
    <property type="entry name" value="PROKAR_LIPOPROTEIN"/>
    <property type="match status" value="1"/>
</dbReference>
<feature type="signal peptide" evidence="2">
    <location>
        <begin position="1"/>
        <end position="18"/>
    </location>
</feature>
<evidence type="ECO:0000256" key="2">
    <source>
        <dbReference type="SAM" id="SignalP"/>
    </source>
</evidence>
<dbReference type="HOGENOM" id="CLU_2275015_0_0_6"/>
<accession>A0A077F941</accession>
<protein>
    <recommendedName>
        <fullName evidence="5">Lipoprotein</fullName>
    </recommendedName>
</protein>
<dbReference type="AlphaFoldDB" id="A0A077F941"/>
<dbReference type="Pfam" id="PF16225">
    <property type="entry name" value="DUF4884"/>
    <property type="match status" value="1"/>
</dbReference>
<keyword evidence="2" id="KW-0732">Signal</keyword>
<dbReference type="InterPro" id="IPR032618">
    <property type="entry name" value="DUF4884"/>
</dbReference>